<dbReference type="AlphaFoldDB" id="A0A6C0DL48"/>
<evidence type="ECO:0000259" key="6">
    <source>
        <dbReference type="Pfam" id="PF17846"/>
    </source>
</evidence>
<reference evidence="7" key="1">
    <citation type="journal article" date="2020" name="Nature">
        <title>Giant virus diversity and host interactions through global metagenomics.</title>
        <authorList>
            <person name="Schulz F."/>
            <person name="Roux S."/>
            <person name="Paez-Espino D."/>
            <person name="Jungbluth S."/>
            <person name="Walsh D.A."/>
            <person name="Denef V.J."/>
            <person name="McMahon K.D."/>
            <person name="Konstantinidis K.T."/>
            <person name="Eloe-Fadrosh E.A."/>
            <person name="Kyrpides N.C."/>
            <person name="Woyke T."/>
        </authorList>
    </citation>
    <scope>NUCLEOTIDE SEQUENCE</scope>
    <source>
        <strain evidence="7">GVMAG-M-3300023174-30</strain>
    </source>
</reference>
<evidence type="ECO:0000256" key="3">
    <source>
        <dbReference type="ARBA" id="ARBA00022839"/>
    </source>
</evidence>
<dbReference type="GO" id="GO:0000956">
    <property type="term" value="P:nuclear-transcribed mRNA catabolic process"/>
    <property type="evidence" value="ECO:0007669"/>
    <property type="project" value="TreeGrafter"/>
</dbReference>
<protein>
    <recommendedName>
        <fullName evidence="8">Xrn1 N-terminal domain-containing protein</fullName>
    </recommendedName>
</protein>
<dbReference type="EMBL" id="MN739643">
    <property type="protein sequence ID" value="QHT17678.1"/>
    <property type="molecule type" value="Genomic_DNA"/>
</dbReference>
<dbReference type="GO" id="GO:0003723">
    <property type="term" value="F:RNA binding"/>
    <property type="evidence" value="ECO:0007669"/>
    <property type="project" value="TreeGrafter"/>
</dbReference>
<keyword evidence="3" id="KW-0269">Exonuclease</keyword>
<dbReference type="InterPro" id="IPR027073">
    <property type="entry name" value="5_3_exoribonuclease"/>
</dbReference>
<dbReference type="InterPro" id="IPR041412">
    <property type="entry name" value="Xrn1_helical"/>
</dbReference>
<organism evidence="7">
    <name type="scientific">viral metagenome</name>
    <dbReference type="NCBI Taxonomy" id="1070528"/>
    <lineage>
        <taxon>unclassified sequences</taxon>
        <taxon>metagenomes</taxon>
        <taxon>organismal metagenomes</taxon>
    </lineage>
</organism>
<feature type="domain" description="Xrn1 helical" evidence="6">
    <location>
        <begin position="218"/>
        <end position="300"/>
    </location>
</feature>
<dbReference type="Gene3D" id="1.25.40.1050">
    <property type="match status" value="1"/>
</dbReference>
<name>A0A6C0DL48_9ZZZZ</name>
<evidence type="ECO:0008006" key="8">
    <source>
        <dbReference type="Google" id="ProtNLM"/>
    </source>
</evidence>
<dbReference type="GO" id="GO:0004534">
    <property type="term" value="F:5'-3' RNA exonuclease activity"/>
    <property type="evidence" value="ECO:0007669"/>
    <property type="project" value="TreeGrafter"/>
</dbReference>
<feature type="domain" description="Xrn1 helical" evidence="6">
    <location>
        <begin position="329"/>
        <end position="475"/>
    </location>
</feature>
<keyword evidence="1" id="KW-0540">Nuclease</keyword>
<accession>A0A6C0DL48</accession>
<dbReference type="Gene3D" id="3.40.50.12390">
    <property type="match status" value="1"/>
</dbReference>
<dbReference type="PANTHER" id="PTHR12341:SF7">
    <property type="entry name" value="5'-3' EXORIBONUCLEASE 1"/>
    <property type="match status" value="1"/>
</dbReference>
<dbReference type="GO" id="GO:0016075">
    <property type="term" value="P:rRNA catabolic process"/>
    <property type="evidence" value="ECO:0007669"/>
    <property type="project" value="TreeGrafter"/>
</dbReference>
<dbReference type="Pfam" id="PF03159">
    <property type="entry name" value="XRN_N"/>
    <property type="match status" value="1"/>
</dbReference>
<comment type="similarity">
    <text evidence="4">Belongs to the 5'-3' exonuclease family.</text>
</comment>
<sequence length="485" mass="56962">MGIPYYFYYLTKKYNNIIVSNLPKIINIYAVDFNGIIHNEASKEQNEEILIRNLWDKINYYNSHYKPDKLIICIDGVAPLAKIIQQRKRRYLTIHKNTIDKIISNWDTNAISPGTNFMNKLSSYIQTNNKEYIFSDSNEAGEGEHKIFKIINDMGDNNIVINGLDADLIILSLMSGKNNIYLMRENKHELTYININNLKRAIISELRPKWAIENDIDLIESYCVMCSILGNDFIPHILNLNIKSGGLDTLISITEKAIKTHGSLVESNKINQLTLTDIFNSISENEDNDIIALIAKDVEKRPRDFTLQSQEYAIKNKDPVLYEMYNNNKKWRYYYYKRLFDINMNIDSLCISLAANNYIKGIYWTYNYYKRLELDYEWYYPYNYPPTAKDINNYLKVNIIEPIVNNGDFLNPKYQLLLILPIQSMKLMDESMHKYMTDYSLGFKHLYPTTYKIQSLFKTHLWECFPILPVINIGKITKINIQLLI</sequence>
<evidence type="ECO:0000256" key="2">
    <source>
        <dbReference type="ARBA" id="ARBA00022801"/>
    </source>
</evidence>
<keyword evidence="2" id="KW-0378">Hydrolase</keyword>
<evidence type="ECO:0000256" key="1">
    <source>
        <dbReference type="ARBA" id="ARBA00022722"/>
    </source>
</evidence>
<dbReference type="GO" id="GO:0005634">
    <property type="term" value="C:nucleus"/>
    <property type="evidence" value="ECO:0007669"/>
    <property type="project" value="TreeGrafter"/>
</dbReference>
<dbReference type="PANTHER" id="PTHR12341">
    <property type="entry name" value="5'-&gt;3' EXORIBONUCLEASE"/>
    <property type="match status" value="1"/>
</dbReference>
<proteinExistence type="inferred from homology"/>
<feature type="domain" description="Xrn1 N-terminal" evidence="5">
    <location>
        <begin position="1"/>
        <end position="186"/>
    </location>
</feature>
<dbReference type="InterPro" id="IPR004859">
    <property type="entry name" value="Xrn1_N"/>
</dbReference>
<dbReference type="Pfam" id="PF17846">
    <property type="entry name" value="XRN_M"/>
    <property type="match status" value="2"/>
</dbReference>
<evidence type="ECO:0000259" key="5">
    <source>
        <dbReference type="Pfam" id="PF03159"/>
    </source>
</evidence>
<evidence type="ECO:0000313" key="7">
    <source>
        <dbReference type="EMBL" id="QHT17678.1"/>
    </source>
</evidence>
<evidence type="ECO:0000256" key="4">
    <source>
        <dbReference type="ARBA" id="ARBA00038299"/>
    </source>
</evidence>